<sequence>MRKNLLTFLIAEMALVFFQQAAVAGEIGRPRELNHSDAIKMTMINPPRVMYPAAAKQNAESGTVWLTSTIDKDGNTKSVQVTKSSGYPLLDEAAARAYEQVIYIPYVENGEPIEVSRPSSVKFSLSIKRESPSGDTTK</sequence>
<keyword evidence="5" id="KW-0997">Cell inner membrane</keyword>
<evidence type="ECO:0000256" key="2">
    <source>
        <dbReference type="ARBA" id="ARBA00006555"/>
    </source>
</evidence>
<dbReference type="InterPro" id="IPR037682">
    <property type="entry name" value="TonB_C"/>
</dbReference>
<evidence type="ECO:0000256" key="10">
    <source>
        <dbReference type="SAM" id="SignalP"/>
    </source>
</evidence>
<evidence type="ECO:0000256" key="3">
    <source>
        <dbReference type="ARBA" id="ARBA00022448"/>
    </source>
</evidence>
<dbReference type="PANTHER" id="PTHR33446">
    <property type="entry name" value="PROTEIN TONB-RELATED"/>
    <property type="match status" value="1"/>
</dbReference>
<keyword evidence="8" id="KW-1133">Transmembrane helix</keyword>
<keyword evidence="13" id="KW-1185">Reference proteome</keyword>
<dbReference type="Proteomes" id="UP000536746">
    <property type="component" value="Unassembled WGS sequence"/>
</dbReference>
<keyword evidence="4" id="KW-1003">Cell membrane</keyword>
<organism evidence="12 13">
    <name type="scientific">Herbaspirillum robiniae</name>
    <dbReference type="NCBI Taxonomy" id="2014887"/>
    <lineage>
        <taxon>Bacteria</taxon>
        <taxon>Pseudomonadati</taxon>
        <taxon>Pseudomonadota</taxon>
        <taxon>Betaproteobacteria</taxon>
        <taxon>Burkholderiales</taxon>
        <taxon>Oxalobacteraceae</taxon>
        <taxon>Herbaspirillum</taxon>
    </lineage>
</organism>
<dbReference type="PANTHER" id="PTHR33446:SF2">
    <property type="entry name" value="PROTEIN TONB"/>
    <property type="match status" value="1"/>
</dbReference>
<name>A0ABX2LXM2_9BURK</name>
<keyword evidence="10" id="KW-0732">Signal</keyword>
<evidence type="ECO:0000256" key="9">
    <source>
        <dbReference type="ARBA" id="ARBA00023136"/>
    </source>
</evidence>
<evidence type="ECO:0000256" key="7">
    <source>
        <dbReference type="ARBA" id="ARBA00022927"/>
    </source>
</evidence>
<dbReference type="NCBIfam" id="TIGR01352">
    <property type="entry name" value="tonB_Cterm"/>
    <property type="match status" value="1"/>
</dbReference>
<evidence type="ECO:0000256" key="1">
    <source>
        <dbReference type="ARBA" id="ARBA00004383"/>
    </source>
</evidence>
<proteinExistence type="inferred from homology"/>
<feature type="chain" id="PRO_5045343010" evidence="10">
    <location>
        <begin position="25"/>
        <end position="138"/>
    </location>
</feature>
<feature type="signal peptide" evidence="10">
    <location>
        <begin position="1"/>
        <end position="24"/>
    </location>
</feature>
<reference evidence="12 13" key="1">
    <citation type="journal article" date="2020" name="Front. Plant Sci.">
        <title>Isolation of Rhizosphere Bacteria That Improve Quality and Water Stress Tolerance in Greenhouse Ornamentals.</title>
        <authorList>
            <person name="Nordstedt N.P."/>
            <person name="Jones M.L."/>
        </authorList>
    </citation>
    <scope>NUCLEOTIDE SEQUENCE [LARGE SCALE GENOMIC DNA]</scope>
    <source>
        <strain evidence="12 13">C6C2</strain>
    </source>
</reference>
<dbReference type="InterPro" id="IPR006260">
    <property type="entry name" value="TonB/TolA_C"/>
</dbReference>
<keyword evidence="7" id="KW-0653">Protein transport</keyword>
<evidence type="ECO:0000256" key="5">
    <source>
        <dbReference type="ARBA" id="ARBA00022519"/>
    </source>
</evidence>
<feature type="domain" description="TonB C-terminal" evidence="11">
    <location>
        <begin position="36"/>
        <end position="130"/>
    </location>
</feature>
<evidence type="ECO:0000256" key="8">
    <source>
        <dbReference type="ARBA" id="ARBA00022989"/>
    </source>
</evidence>
<evidence type="ECO:0000259" key="11">
    <source>
        <dbReference type="PROSITE" id="PS52015"/>
    </source>
</evidence>
<evidence type="ECO:0000313" key="12">
    <source>
        <dbReference type="EMBL" id="NUU01693.1"/>
    </source>
</evidence>
<dbReference type="RefSeq" id="WP_079214728.1">
    <property type="nucleotide sequence ID" value="NZ_CP018845.1"/>
</dbReference>
<evidence type="ECO:0000256" key="6">
    <source>
        <dbReference type="ARBA" id="ARBA00022692"/>
    </source>
</evidence>
<comment type="similarity">
    <text evidence="2">Belongs to the TonB family.</text>
</comment>
<dbReference type="PROSITE" id="PS52015">
    <property type="entry name" value="TONB_CTD"/>
    <property type="match status" value="1"/>
</dbReference>
<gene>
    <name evidence="12" type="ORF">HNO84_08785</name>
</gene>
<keyword evidence="3" id="KW-0813">Transport</keyword>
<dbReference type="EMBL" id="JABFMT010000007">
    <property type="protein sequence ID" value="NUU01693.1"/>
    <property type="molecule type" value="Genomic_DNA"/>
</dbReference>
<protein>
    <submittedName>
        <fullName evidence="12">Energy transducer TonB</fullName>
    </submittedName>
</protein>
<evidence type="ECO:0000313" key="13">
    <source>
        <dbReference type="Proteomes" id="UP000536746"/>
    </source>
</evidence>
<keyword evidence="9" id="KW-0472">Membrane</keyword>
<comment type="caution">
    <text evidence="12">The sequence shown here is derived from an EMBL/GenBank/DDBJ whole genome shotgun (WGS) entry which is preliminary data.</text>
</comment>
<dbReference type="Pfam" id="PF03544">
    <property type="entry name" value="TonB_C"/>
    <property type="match status" value="1"/>
</dbReference>
<evidence type="ECO:0000256" key="4">
    <source>
        <dbReference type="ARBA" id="ARBA00022475"/>
    </source>
</evidence>
<accession>A0ABX2LXM2</accession>
<dbReference type="Gene3D" id="3.30.1150.10">
    <property type="match status" value="1"/>
</dbReference>
<dbReference type="InterPro" id="IPR051045">
    <property type="entry name" value="TonB-dependent_transducer"/>
</dbReference>
<dbReference type="SUPFAM" id="SSF74653">
    <property type="entry name" value="TolA/TonB C-terminal domain"/>
    <property type="match status" value="1"/>
</dbReference>
<keyword evidence="6" id="KW-0812">Transmembrane</keyword>
<comment type="subcellular location">
    <subcellularLocation>
        <location evidence="1">Cell inner membrane</location>
        <topology evidence="1">Single-pass membrane protein</topology>
        <orientation evidence="1">Periplasmic side</orientation>
    </subcellularLocation>
</comment>